<name>A0A9W7X5P4_9POAL</name>
<dbReference type="EMBL" id="MU629507">
    <property type="protein sequence ID" value="KAJ1256483.1"/>
    <property type="molecule type" value="Genomic_DNA"/>
</dbReference>
<dbReference type="EMBL" id="MU629471">
    <property type="protein sequence ID" value="KAJ1256822.1"/>
    <property type="molecule type" value="Genomic_DNA"/>
</dbReference>
<evidence type="ECO:0000313" key="3">
    <source>
        <dbReference type="EMBL" id="KAJ1253620.1"/>
    </source>
</evidence>
<reference evidence="3 6" key="1">
    <citation type="submission" date="2022-10" db="EMBL/GenBank/DDBJ databases">
        <title>WGS assembly of Paspalum vaginatum 540-79.</title>
        <authorList>
            <person name="Sun G."/>
            <person name="Wase N."/>
            <person name="Shu S."/>
            <person name="Jenkins J."/>
            <person name="Zhou B."/>
            <person name="Torres-Rodriguez J."/>
            <person name="Chen C."/>
            <person name="Sandor L."/>
            <person name="Plott C."/>
            <person name="Yoshinga Y."/>
            <person name="Daum C."/>
            <person name="Qi P."/>
            <person name="Barry K."/>
            <person name="Lipzen A."/>
            <person name="Berry L."/>
            <person name="Pedersen C."/>
            <person name="Gottilla T."/>
            <person name="Foltz A."/>
            <person name="Yu H."/>
            <person name="O'Malley R."/>
            <person name="Zhang C."/>
            <person name="Devos K."/>
            <person name="Sigmon B."/>
            <person name="Yu B."/>
            <person name="Obata T."/>
            <person name="Schmutz J."/>
            <person name="Schnable J."/>
        </authorList>
    </citation>
    <scope>NUCLEOTIDE SEQUENCE [LARGE SCALE GENOMIC DNA]</scope>
    <source>
        <strain evidence="6">cv. 540-79</strain>
    </source>
</reference>
<dbReference type="AlphaFoldDB" id="A0A9W7X5P4"/>
<comment type="caution">
    <text evidence="3">The sequence shown here is derived from an EMBL/GenBank/DDBJ whole genome shotgun (WGS) entry which is preliminary data.</text>
</comment>
<accession>A0A9W7X5P4</accession>
<proteinExistence type="predicted"/>
<keyword evidence="6" id="KW-1185">Reference proteome</keyword>
<evidence type="ECO:0000313" key="5">
    <source>
        <dbReference type="EMBL" id="KAJ1256822.1"/>
    </source>
</evidence>
<protein>
    <submittedName>
        <fullName evidence="3">Uncharacterized protein</fullName>
    </submittedName>
</protein>
<feature type="compositionally biased region" description="Acidic residues" evidence="1">
    <location>
        <begin position="61"/>
        <end position="78"/>
    </location>
</feature>
<sequence>MARTRLTARKQTGAPPQGYHVPLAPRNPEPEDLVPPPPLQDPIIVGDDSEDPSEASSSTENTEEDPEENPAPEPEVEAPEWSHHIAVQIEDNQGPAVKRERVIATWVNIDHTHPGNGLNFPGLLRECLQEIGLDNFTTSYFATQSTHPILPDRWVANALIERYNLIHGGKTIVGDYCSVTIHETMEAAIEDAARQALGTICYNYRTPLSQTCFRYFPRRIEGQAGHEIASMVLEDDQRVRKMARYIAALNSAHDIVLDELHRKTKRVAELEATLAGLQGPKPRVPDVTPSQCKSRKRTRKGELNGATRILFHED</sequence>
<evidence type="ECO:0000313" key="4">
    <source>
        <dbReference type="EMBL" id="KAJ1256483.1"/>
    </source>
</evidence>
<evidence type="ECO:0000256" key="1">
    <source>
        <dbReference type="SAM" id="MobiDB-lite"/>
    </source>
</evidence>
<dbReference type="Proteomes" id="UP001164776">
    <property type="component" value="Unassembled WGS sequence"/>
</dbReference>
<evidence type="ECO:0000313" key="2">
    <source>
        <dbReference type="EMBL" id="KAJ1253563.1"/>
    </source>
</evidence>
<feature type="region of interest" description="Disordered" evidence="1">
    <location>
        <begin position="1"/>
        <end position="78"/>
    </location>
</feature>
<dbReference type="EMBL" id="MU630909">
    <property type="protein sequence ID" value="KAJ1253620.1"/>
    <property type="molecule type" value="Genomic_DNA"/>
</dbReference>
<organism evidence="3 6">
    <name type="scientific">Paspalum vaginatum</name>
    <name type="common">seashore paspalum</name>
    <dbReference type="NCBI Taxonomy" id="158149"/>
    <lineage>
        <taxon>Eukaryota</taxon>
        <taxon>Viridiplantae</taxon>
        <taxon>Streptophyta</taxon>
        <taxon>Embryophyta</taxon>
        <taxon>Tracheophyta</taxon>
        <taxon>Spermatophyta</taxon>
        <taxon>Magnoliopsida</taxon>
        <taxon>Liliopsida</taxon>
        <taxon>Poales</taxon>
        <taxon>Poaceae</taxon>
        <taxon>PACMAD clade</taxon>
        <taxon>Panicoideae</taxon>
        <taxon>Andropogonodae</taxon>
        <taxon>Paspaleae</taxon>
        <taxon>Paspalinae</taxon>
        <taxon>Paspalum</taxon>
    </lineage>
</organism>
<gene>
    <name evidence="4" type="ORF">BS78_K014900</name>
    <name evidence="3" type="ORF">BS78_K225800</name>
    <name evidence="2" type="ORF">BS78_K234900</name>
    <name evidence="5" type="ORF">BS78_K300300</name>
</gene>
<evidence type="ECO:0000313" key="6">
    <source>
        <dbReference type="Proteomes" id="UP001164776"/>
    </source>
</evidence>
<dbReference type="EMBL" id="MU631006">
    <property type="protein sequence ID" value="KAJ1253563.1"/>
    <property type="molecule type" value="Genomic_DNA"/>
</dbReference>